<accession>A0A5M6CR12</accession>
<dbReference type="InterPro" id="IPR025630">
    <property type="entry name" value="DUF4288"/>
</dbReference>
<comment type="caution">
    <text evidence="1">The sequence shown here is derived from an EMBL/GenBank/DDBJ whole genome shotgun (WGS) entry which is preliminary data.</text>
</comment>
<sequence length="119" mass="13996">MNEGWFLTELIYRIHNKNESDVYQFDKQMKMIKASSEREAYQFSLVLASKELDLRNDDEAFAQWEFIGIGLFQTIDEPREVKGYGTFQYAMSTAQDARQHMITLRERLESLQMQIALSA</sequence>
<organism evidence="1 2">
    <name type="scientific">Taibaiella lutea</name>
    <dbReference type="NCBI Taxonomy" id="2608001"/>
    <lineage>
        <taxon>Bacteria</taxon>
        <taxon>Pseudomonadati</taxon>
        <taxon>Bacteroidota</taxon>
        <taxon>Chitinophagia</taxon>
        <taxon>Chitinophagales</taxon>
        <taxon>Chitinophagaceae</taxon>
        <taxon>Taibaiella</taxon>
    </lineage>
</organism>
<dbReference type="Pfam" id="PF14119">
    <property type="entry name" value="DUF4288"/>
    <property type="match status" value="1"/>
</dbReference>
<dbReference type="RefSeq" id="WP_150031979.1">
    <property type="nucleotide sequence ID" value="NZ_VWSH01000001.1"/>
</dbReference>
<protein>
    <submittedName>
        <fullName evidence="1">DUF4288 domain-containing protein</fullName>
    </submittedName>
</protein>
<name>A0A5M6CR12_9BACT</name>
<reference evidence="1 2" key="1">
    <citation type="submission" date="2019-09" db="EMBL/GenBank/DDBJ databases">
        <title>Genome sequence and assembly of Taibaiella sp.</title>
        <authorList>
            <person name="Chhetri G."/>
        </authorList>
    </citation>
    <scope>NUCLEOTIDE SEQUENCE [LARGE SCALE GENOMIC DNA]</scope>
    <source>
        <strain evidence="1 2">KVB11</strain>
    </source>
</reference>
<dbReference type="Proteomes" id="UP000323632">
    <property type="component" value="Unassembled WGS sequence"/>
</dbReference>
<keyword evidence="2" id="KW-1185">Reference proteome</keyword>
<evidence type="ECO:0000313" key="2">
    <source>
        <dbReference type="Proteomes" id="UP000323632"/>
    </source>
</evidence>
<evidence type="ECO:0000313" key="1">
    <source>
        <dbReference type="EMBL" id="KAA5537403.1"/>
    </source>
</evidence>
<dbReference type="EMBL" id="VWSH01000001">
    <property type="protein sequence ID" value="KAA5537403.1"/>
    <property type="molecule type" value="Genomic_DNA"/>
</dbReference>
<gene>
    <name evidence="1" type="ORF">F0919_06930</name>
</gene>
<proteinExistence type="predicted"/>
<dbReference type="AlphaFoldDB" id="A0A5M6CR12"/>